<gene>
    <name evidence="2" type="ORF">DY000_02015686</name>
</gene>
<feature type="region of interest" description="Disordered" evidence="1">
    <location>
        <begin position="29"/>
        <end position="49"/>
    </location>
</feature>
<proteinExistence type="predicted"/>
<feature type="compositionally biased region" description="Basic and acidic residues" evidence="1">
    <location>
        <begin position="39"/>
        <end position="49"/>
    </location>
</feature>
<evidence type="ECO:0000256" key="1">
    <source>
        <dbReference type="SAM" id="MobiDB-lite"/>
    </source>
</evidence>
<dbReference type="EMBL" id="QGKV02000759">
    <property type="protein sequence ID" value="KAF3568013.1"/>
    <property type="molecule type" value="Genomic_DNA"/>
</dbReference>
<feature type="compositionally biased region" description="Polar residues" evidence="1">
    <location>
        <begin position="29"/>
        <end position="38"/>
    </location>
</feature>
<comment type="caution">
    <text evidence="2">The sequence shown here is derived from an EMBL/GenBank/DDBJ whole genome shotgun (WGS) entry which is preliminary data.</text>
</comment>
<evidence type="ECO:0000313" key="2">
    <source>
        <dbReference type="EMBL" id="KAF3568013.1"/>
    </source>
</evidence>
<dbReference type="Proteomes" id="UP000266723">
    <property type="component" value="Unassembled WGS sequence"/>
</dbReference>
<sequence length="49" mass="5407">MSRRINDPGIIAACHYGNEYETEYSASIETHTGTSIDSGHQKSTDIPHD</sequence>
<name>A0ABQ7D6K2_BRACR</name>
<organism evidence="2 3">
    <name type="scientific">Brassica cretica</name>
    <name type="common">Mustard</name>
    <dbReference type="NCBI Taxonomy" id="69181"/>
    <lineage>
        <taxon>Eukaryota</taxon>
        <taxon>Viridiplantae</taxon>
        <taxon>Streptophyta</taxon>
        <taxon>Embryophyta</taxon>
        <taxon>Tracheophyta</taxon>
        <taxon>Spermatophyta</taxon>
        <taxon>Magnoliopsida</taxon>
        <taxon>eudicotyledons</taxon>
        <taxon>Gunneridae</taxon>
        <taxon>Pentapetalae</taxon>
        <taxon>rosids</taxon>
        <taxon>malvids</taxon>
        <taxon>Brassicales</taxon>
        <taxon>Brassicaceae</taxon>
        <taxon>Brassiceae</taxon>
        <taxon>Brassica</taxon>
    </lineage>
</organism>
<reference evidence="2 3" key="1">
    <citation type="journal article" date="2020" name="BMC Genomics">
        <title>Intraspecific diversification of the crop wild relative Brassica cretica Lam. using demographic model selection.</title>
        <authorList>
            <person name="Kioukis A."/>
            <person name="Michalopoulou V.A."/>
            <person name="Briers L."/>
            <person name="Pirintsos S."/>
            <person name="Studholme D.J."/>
            <person name="Pavlidis P."/>
            <person name="Sarris P.F."/>
        </authorList>
    </citation>
    <scope>NUCLEOTIDE SEQUENCE [LARGE SCALE GENOMIC DNA]</scope>
    <source>
        <strain evidence="3">cv. PFS-1207/04</strain>
    </source>
</reference>
<keyword evidence="3" id="KW-1185">Reference proteome</keyword>
<accession>A0ABQ7D6K2</accession>
<evidence type="ECO:0000313" key="3">
    <source>
        <dbReference type="Proteomes" id="UP000266723"/>
    </source>
</evidence>
<protein>
    <submittedName>
        <fullName evidence="2">Uncharacterized protein</fullName>
    </submittedName>
</protein>